<keyword evidence="4" id="KW-0274">FAD</keyword>
<dbReference type="PANTHER" id="PTHR43716">
    <property type="entry name" value="D-2-HYDROXYGLUTARATE DEHYDROGENASE, MITOCHONDRIAL"/>
    <property type="match status" value="1"/>
</dbReference>
<dbReference type="Gene3D" id="3.30.70.2740">
    <property type="match status" value="1"/>
</dbReference>
<dbReference type="InterPro" id="IPR051264">
    <property type="entry name" value="FAD-oxidored/transferase_4"/>
</dbReference>
<evidence type="ECO:0000259" key="6">
    <source>
        <dbReference type="Pfam" id="PF02913"/>
    </source>
</evidence>
<evidence type="ECO:0000256" key="4">
    <source>
        <dbReference type="ARBA" id="ARBA00022827"/>
    </source>
</evidence>
<proteinExistence type="inferred from homology"/>
<dbReference type="Gene3D" id="3.30.70.2190">
    <property type="match status" value="1"/>
</dbReference>
<evidence type="ECO:0000313" key="7">
    <source>
        <dbReference type="EMBL" id="OUS17846.1"/>
    </source>
</evidence>
<sequence>LEELPKSRNAAFIGLNDYKDVVAFLKYCDSKLAGKLSGFELLWKNSYKQMTSVNDSVRPPLPYNYNYYVLIESLGAHQSNDYDEFQSLLEEALENEKIIDAVIASSQSEVNWFFRIREDVNNLVDFMNHDQHFDISLPIPNIGRYIEERYEALKKIKGVEQVYAFGHVADGNIHFMVGKSNDSVALKKEIDHCIYSGLKAIGGSVSAEHGIGLHKKNYLSLCRTEDEINLMQVIKKSMDPKGLLNPGKIF</sequence>
<feature type="non-terminal residue" evidence="7">
    <location>
        <position position="1"/>
    </location>
</feature>
<dbReference type="RefSeq" id="WP_303686225.1">
    <property type="nucleotide sequence ID" value="NZ_MAAX01000075.1"/>
</dbReference>
<dbReference type="Pfam" id="PF02913">
    <property type="entry name" value="FAD-oxidase_C"/>
    <property type="match status" value="1"/>
</dbReference>
<protein>
    <submittedName>
        <fullName evidence="7">FAD-binding oxidoreductase</fullName>
    </submittedName>
</protein>
<organism evidence="7 8">
    <name type="scientific">Nonlabens dokdonensis</name>
    <dbReference type="NCBI Taxonomy" id="328515"/>
    <lineage>
        <taxon>Bacteria</taxon>
        <taxon>Pseudomonadati</taxon>
        <taxon>Bacteroidota</taxon>
        <taxon>Flavobacteriia</taxon>
        <taxon>Flavobacteriales</taxon>
        <taxon>Flavobacteriaceae</taxon>
        <taxon>Nonlabens</taxon>
    </lineage>
</organism>
<dbReference type="GO" id="GO:0016491">
    <property type="term" value="F:oxidoreductase activity"/>
    <property type="evidence" value="ECO:0007669"/>
    <property type="project" value="UniProtKB-KW"/>
</dbReference>
<evidence type="ECO:0000256" key="5">
    <source>
        <dbReference type="ARBA" id="ARBA00023002"/>
    </source>
</evidence>
<dbReference type="EMBL" id="MAAX01000075">
    <property type="protein sequence ID" value="OUS17846.1"/>
    <property type="molecule type" value="Genomic_DNA"/>
</dbReference>
<evidence type="ECO:0000256" key="2">
    <source>
        <dbReference type="ARBA" id="ARBA00008000"/>
    </source>
</evidence>
<dbReference type="AlphaFoldDB" id="A0A1Z8B5H4"/>
<accession>A0A1Z8B5H4</accession>
<feature type="domain" description="FAD-binding oxidoreductase/transferase type 4 C-terminal" evidence="6">
    <location>
        <begin position="4"/>
        <end position="249"/>
    </location>
</feature>
<comment type="similarity">
    <text evidence="2">Belongs to the FAD-binding oxidoreductase/transferase type 4 family.</text>
</comment>
<dbReference type="PANTHER" id="PTHR43716:SF1">
    <property type="entry name" value="D-2-HYDROXYGLUTARATE DEHYDROGENASE, MITOCHONDRIAL"/>
    <property type="match status" value="1"/>
</dbReference>
<dbReference type="GO" id="GO:0050660">
    <property type="term" value="F:flavin adenine dinucleotide binding"/>
    <property type="evidence" value="ECO:0007669"/>
    <property type="project" value="InterPro"/>
</dbReference>
<reference evidence="8" key="1">
    <citation type="journal article" date="2017" name="Proc. Natl. Acad. Sci. U.S.A.">
        <title>Simulation of Deepwater Horizon oil plume reveals substrate specialization within a complex community of hydrocarbon-degraders.</title>
        <authorList>
            <person name="Hu P."/>
            <person name="Dubinsky E.A."/>
            <person name="Probst A.J."/>
            <person name="Wang J."/>
            <person name="Sieber C.M.K."/>
            <person name="Tom L.M."/>
            <person name="Gardinali P."/>
            <person name="Banfield J.F."/>
            <person name="Atlas R.M."/>
            <person name="Andersen G.L."/>
        </authorList>
    </citation>
    <scope>NUCLEOTIDE SEQUENCE [LARGE SCALE GENOMIC DNA]</scope>
</reference>
<dbReference type="SUPFAM" id="SSF55103">
    <property type="entry name" value="FAD-linked oxidases, C-terminal domain"/>
    <property type="match status" value="1"/>
</dbReference>
<comment type="caution">
    <text evidence="7">The sequence shown here is derived from an EMBL/GenBank/DDBJ whole genome shotgun (WGS) entry which is preliminary data.</text>
</comment>
<dbReference type="FunFam" id="1.10.45.10:FF:000001">
    <property type="entry name" value="D-lactate dehydrogenase mitochondrial"/>
    <property type="match status" value="1"/>
</dbReference>
<evidence type="ECO:0000256" key="1">
    <source>
        <dbReference type="ARBA" id="ARBA00001974"/>
    </source>
</evidence>
<dbReference type="Gene3D" id="1.10.45.10">
    <property type="entry name" value="Vanillyl-alcohol Oxidase, Chain A, domain 4"/>
    <property type="match status" value="1"/>
</dbReference>
<evidence type="ECO:0000256" key="3">
    <source>
        <dbReference type="ARBA" id="ARBA00022630"/>
    </source>
</evidence>
<evidence type="ECO:0000313" key="8">
    <source>
        <dbReference type="Proteomes" id="UP000196102"/>
    </source>
</evidence>
<dbReference type="InterPro" id="IPR004113">
    <property type="entry name" value="FAD-bd_oxidored_4_C"/>
</dbReference>
<gene>
    <name evidence="7" type="ORF">A9Q93_04640</name>
</gene>
<keyword evidence="3" id="KW-0285">Flavoprotein</keyword>
<keyword evidence="5" id="KW-0560">Oxidoreductase</keyword>
<dbReference type="GO" id="GO:0022904">
    <property type="term" value="P:respiratory electron transport chain"/>
    <property type="evidence" value="ECO:0007669"/>
    <property type="project" value="TreeGrafter"/>
</dbReference>
<comment type="cofactor">
    <cofactor evidence="1">
        <name>FAD</name>
        <dbReference type="ChEBI" id="CHEBI:57692"/>
    </cofactor>
</comment>
<name>A0A1Z8B5H4_9FLAO</name>
<dbReference type="Proteomes" id="UP000196102">
    <property type="component" value="Unassembled WGS sequence"/>
</dbReference>
<dbReference type="InterPro" id="IPR016164">
    <property type="entry name" value="FAD-linked_Oxase-like_C"/>
</dbReference>
<dbReference type="InterPro" id="IPR016171">
    <property type="entry name" value="Vanillyl_alc_oxidase_C-sub2"/>
</dbReference>